<feature type="transmembrane region" description="Helical" evidence="2">
    <location>
        <begin position="345"/>
        <end position="364"/>
    </location>
</feature>
<dbReference type="AlphaFoldDB" id="A0A2K8N6G0"/>
<feature type="transmembrane region" description="Helical" evidence="2">
    <location>
        <begin position="436"/>
        <end position="458"/>
    </location>
</feature>
<sequence>MKIPSPAQSPWRVVAAVVLVGATLWILWAWLGTRAWAAGPLPDPGWGEVPVGTRAGDLSGYGPGFGPVPSQGQAPPSPSPPSGSPPALAPPSEAPGASTPGPAAPAGTGPGAMDVPGVDTRSVEQFWRDIVEKYGGYLPPDSIPSVVGFVENGSGSWAVLKGLARFVLDEWGKSLGLLGMLILIAIFAAVLETLQGSFSHPEVSRIAFAGVYLALLVLAVQSFFGAVGAARGAVQMMIDCMLAVLPLLTALLAAVGAFSTAAMLHPLTIGITHVVSYVTTTVVIPLIFFSAVLDITSLLSERYRATQLAGVLRTAAITVLGLCLTVFLGVIAISGGTRAVADGVAIRVAKFATASFVPVVGKMFSDATETVVGASLLLKNVVGVAGAVVMLMICAFPALKILTVAMVYNITGALVQPLGTSMLAQSLGAIGKTLMILFAAVATVGMMFFLAITAVITVGNLSVMAR</sequence>
<keyword evidence="2" id="KW-0812">Transmembrane</keyword>
<feature type="transmembrane region" description="Helical" evidence="2">
    <location>
        <begin position="274"/>
        <end position="299"/>
    </location>
</feature>
<feature type="transmembrane region" description="Helical" evidence="2">
    <location>
        <begin position="242"/>
        <end position="262"/>
    </location>
</feature>
<feature type="compositionally biased region" description="Low complexity" evidence="1">
    <location>
        <begin position="94"/>
        <end position="107"/>
    </location>
</feature>
<dbReference type="InterPro" id="IPR014194">
    <property type="entry name" value="Spore_III_AE"/>
</dbReference>
<dbReference type="KEGG" id="kyr:CVV65_05060"/>
<evidence type="ECO:0000313" key="3">
    <source>
        <dbReference type="EMBL" id="ATY84397.1"/>
    </source>
</evidence>
<feature type="transmembrane region" description="Helical" evidence="2">
    <location>
        <begin position="311"/>
        <end position="333"/>
    </location>
</feature>
<feature type="transmembrane region" description="Helical" evidence="2">
    <location>
        <begin position="175"/>
        <end position="194"/>
    </location>
</feature>
<evidence type="ECO:0000313" key="4">
    <source>
        <dbReference type="Proteomes" id="UP000231932"/>
    </source>
</evidence>
<dbReference type="NCBIfam" id="TIGR02829">
    <property type="entry name" value="spore_III_AE"/>
    <property type="match status" value="1"/>
</dbReference>
<feature type="compositionally biased region" description="Pro residues" evidence="1">
    <location>
        <begin position="75"/>
        <end position="93"/>
    </location>
</feature>
<protein>
    <submittedName>
        <fullName evidence="3">Stage III sporulation protein AE</fullName>
    </submittedName>
</protein>
<name>A0A2K8N6G0_9BACL</name>
<proteinExistence type="predicted"/>
<gene>
    <name evidence="3" type="primary">spoIIIAE</name>
    <name evidence="3" type="ORF">CVV65_05060</name>
</gene>
<feature type="transmembrane region" description="Helical" evidence="2">
    <location>
        <begin position="206"/>
        <end position="230"/>
    </location>
</feature>
<dbReference type="EMBL" id="CP024955">
    <property type="protein sequence ID" value="ATY84397.1"/>
    <property type="molecule type" value="Genomic_DNA"/>
</dbReference>
<organism evidence="3 4">
    <name type="scientific">Kyrpidia spormannii</name>
    <dbReference type="NCBI Taxonomy" id="2055160"/>
    <lineage>
        <taxon>Bacteria</taxon>
        <taxon>Bacillati</taxon>
        <taxon>Bacillota</taxon>
        <taxon>Bacilli</taxon>
        <taxon>Bacillales</taxon>
        <taxon>Alicyclobacillaceae</taxon>
        <taxon>Kyrpidia</taxon>
    </lineage>
</organism>
<feature type="region of interest" description="Disordered" evidence="1">
    <location>
        <begin position="48"/>
        <end position="117"/>
    </location>
</feature>
<feature type="transmembrane region" description="Helical" evidence="2">
    <location>
        <begin position="12"/>
        <end position="31"/>
    </location>
</feature>
<keyword evidence="2" id="KW-1133">Transmembrane helix</keyword>
<keyword evidence="4" id="KW-1185">Reference proteome</keyword>
<dbReference type="OrthoDB" id="2373222at2"/>
<evidence type="ECO:0000256" key="1">
    <source>
        <dbReference type="SAM" id="MobiDB-lite"/>
    </source>
</evidence>
<dbReference type="RefSeq" id="WP_100667219.1">
    <property type="nucleotide sequence ID" value="NZ_CP024955.1"/>
</dbReference>
<dbReference type="Proteomes" id="UP000231932">
    <property type="component" value="Chromosome"/>
</dbReference>
<accession>A0A2K8N6G0</accession>
<keyword evidence="2" id="KW-0472">Membrane</keyword>
<reference evidence="4" key="1">
    <citation type="submission" date="2017-11" db="EMBL/GenBank/DDBJ databases">
        <title>Complete Genome Sequence of Kyrpidia sp. Strain EA-1, a thermophilic, hydrogen-oxidizing Bacterium, isolated from the Azores.</title>
        <authorList>
            <person name="Reiner J.E."/>
            <person name="Lapp C.J."/>
            <person name="Bunk B."/>
            <person name="Gescher J."/>
        </authorList>
    </citation>
    <scope>NUCLEOTIDE SEQUENCE [LARGE SCALE GENOMIC DNA]</scope>
    <source>
        <strain evidence="4">EA-1</strain>
    </source>
</reference>
<evidence type="ECO:0000256" key="2">
    <source>
        <dbReference type="SAM" id="Phobius"/>
    </source>
</evidence>
<dbReference type="Pfam" id="PF09546">
    <property type="entry name" value="Spore_III_AE"/>
    <property type="match status" value="1"/>
</dbReference>
<feature type="transmembrane region" description="Helical" evidence="2">
    <location>
        <begin position="376"/>
        <end position="399"/>
    </location>
</feature>